<keyword evidence="10" id="KW-0547">Nucleotide-binding</keyword>
<evidence type="ECO:0000256" key="2">
    <source>
        <dbReference type="ARBA" id="ARBA00012438"/>
    </source>
</evidence>
<evidence type="ECO:0000256" key="7">
    <source>
        <dbReference type="SAM" id="Coils"/>
    </source>
</evidence>
<feature type="domain" description="Histidine kinase" evidence="8">
    <location>
        <begin position="604"/>
        <end position="824"/>
    </location>
</feature>
<dbReference type="SMART" id="SM00387">
    <property type="entry name" value="HATPase_c"/>
    <property type="match status" value="1"/>
</dbReference>
<dbReference type="PRINTS" id="PR00344">
    <property type="entry name" value="BCTRLSENSOR"/>
</dbReference>
<dbReference type="GO" id="GO:0005524">
    <property type="term" value="F:ATP binding"/>
    <property type="evidence" value="ECO:0007669"/>
    <property type="project" value="UniProtKB-KW"/>
</dbReference>
<accession>A0ABT9BH29</accession>
<keyword evidence="5" id="KW-0418">Kinase</keyword>
<protein>
    <recommendedName>
        <fullName evidence="2">histidine kinase</fullName>
        <ecNumber evidence="2">2.7.13.3</ecNumber>
    </recommendedName>
</protein>
<organism evidence="10 11">
    <name type="scientific">Hymenobacter aranciens</name>
    <dbReference type="NCBI Taxonomy" id="3063996"/>
    <lineage>
        <taxon>Bacteria</taxon>
        <taxon>Pseudomonadati</taxon>
        <taxon>Bacteroidota</taxon>
        <taxon>Cytophagia</taxon>
        <taxon>Cytophagales</taxon>
        <taxon>Hymenobacteraceae</taxon>
        <taxon>Hymenobacter</taxon>
    </lineage>
</organism>
<comment type="catalytic activity">
    <reaction evidence="1">
        <text>ATP + protein L-histidine = ADP + protein N-phospho-L-histidine.</text>
        <dbReference type="EC" id="2.7.13.3"/>
    </reaction>
</comment>
<dbReference type="SUPFAM" id="SSF55874">
    <property type="entry name" value="ATPase domain of HSP90 chaperone/DNA topoisomerase II/histidine kinase"/>
    <property type="match status" value="1"/>
</dbReference>
<dbReference type="PANTHER" id="PTHR43047:SF72">
    <property type="entry name" value="OSMOSENSING HISTIDINE PROTEIN KINASE SLN1"/>
    <property type="match status" value="1"/>
</dbReference>
<evidence type="ECO:0000259" key="8">
    <source>
        <dbReference type="PROSITE" id="PS50109"/>
    </source>
</evidence>
<dbReference type="EMBL" id="JAUQSY010000022">
    <property type="protein sequence ID" value="MDO7877562.1"/>
    <property type="molecule type" value="Genomic_DNA"/>
</dbReference>
<feature type="domain" description="Response regulatory" evidence="9">
    <location>
        <begin position="851"/>
        <end position="914"/>
    </location>
</feature>
<dbReference type="Gene3D" id="1.25.40.10">
    <property type="entry name" value="Tetratricopeptide repeat domain"/>
    <property type="match status" value="1"/>
</dbReference>
<dbReference type="PANTHER" id="PTHR43047">
    <property type="entry name" value="TWO-COMPONENT HISTIDINE PROTEIN KINASE"/>
    <property type="match status" value="1"/>
</dbReference>
<dbReference type="InterPro" id="IPR011990">
    <property type="entry name" value="TPR-like_helical_dom_sf"/>
</dbReference>
<dbReference type="InterPro" id="IPR011006">
    <property type="entry name" value="CheY-like_superfamily"/>
</dbReference>
<dbReference type="Pfam" id="PF02518">
    <property type="entry name" value="HATPase_c"/>
    <property type="match status" value="1"/>
</dbReference>
<dbReference type="SMART" id="SM00028">
    <property type="entry name" value="TPR"/>
    <property type="match status" value="6"/>
</dbReference>
<evidence type="ECO:0000259" key="9">
    <source>
        <dbReference type="PROSITE" id="PS50110"/>
    </source>
</evidence>
<keyword evidence="10" id="KW-0067">ATP-binding</keyword>
<gene>
    <name evidence="10" type="ORF">Q5H93_22680</name>
</gene>
<proteinExistence type="predicted"/>
<evidence type="ECO:0000256" key="4">
    <source>
        <dbReference type="ARBA" id="ARBA00022679"/>
    </source>
</evidence>
<dbReference type="InterPro" id="IPR003661">
    <property type="entry name" value="HisK_dim/P_dom"/>
</dbReference>
<dbReference type="InterPro" id="IPR003594">
    <property type="entry name" value="HATPase_dom"/>
</dbReference>
<keyword evidence="3 6" id="KW-0597">Phosphoprotein</keyword>
<dbReference type="SUPFAM" id="SSF47384">
    <property type="entry name" value="Homodimeric domain of signal transducing histidine kinase"/>
    <property type="match status" value="1"/>
</dbReference>
<dbReference type="InterPro" id="IPR036097">
    <property type="entry name" value="HisK_dim/P_sf"/>
</dbReference>
<dbReference type="InterPro" id="IPR001789">
    <property type="entry name" value="Sig_transdc_resp-reg_receiver"/>
</dbReference>
<dbReference type="InterPro" id="IPR019734">
    <property type="entry name" value="TPR_rpt"/>
</dbReference>
<evidence type="ECO:0000256" key="3">
    <source>
        <dbReference type="ARBA" id="ARBA00022553"/>
    </source>
</evidence>
<dbReference type="Pfam" id="PF00512">
    <property type="entry name" value="HisKA"/>
    <property type="match status" value="1"/>
</dbReference>
<keyword evidence="4" id="KW-0808">Transferase</keyword>
<comment type="caution">
    <text evidence="10">The sequence shown here is derived from an EMBL/GenBank/DDBJ whole genome shotgun (WGS) entry which is preliminary data.</text>
</comment>
<keyword evidence="7" id="KW-0175">Coiled coil</keyword>
<dbReference type="InterPro" id="IPR036890">
    <property type="entry name" value="HATPase_C_sf"/>
</dbReference>
<dbReference type="EC" id="2.7.13.3" evidence="2"/>
<evidence type="ECO:0000256" key="5">
    <source>
        <dbReference type="ARBA" id="ARBA00022777"/>
    </source>
</evidence>
<dbReference type="CDD" id="cd00082">
    <property type="entry name" value="HisKA"/>
    <property type="match status" value="1"/>
</dbReference>
<evidence type="ECO:0000256" key="1">
    <source>
        <dbReference type="ARBA" id="ARBA00000085"/>
    </source>
</evidence>
<evidence type="ECO:0000313" key="10">
    <source>
        <dbReference type="EMBL" id="MDO7877562.1"/>
    </source>
</evidence>
<dbReference type="PROSITE" id="PS50110">
    <property type="entry name" value="RESPONSE_REGULATORY"/>
    <property type="match status" value="1"/>
</dbReference>
<dbReference type="Gene3D" id="1.10.287.130">
    <property type="match status" value="1"/>
</dbReference>
<dbReference type="RefSeq" id="WP_305009002.1">
    <property type="nucleotide sequence ID" value="NZ_JAUQSY010000022.1"/>
</dbReference>
<keyword evidence="11" id="KW-1185">Reference proteome</keyword>
<dbReference type="Gene3D" id="3.30.565.10">
    <property type="entry name" value="Histidine kinase-like ATPase, C-terminal domain"/>
    <property type="match status" value="1"/>
</dbReference>
<evidence type="ECO:0000313" key="11">
    <source>
        <dbReference type="Proteomes" id="UP001176429"/>
    </source>
</evidence>
<dbReference type="InterPro" id="IPR004358">
    <property type="entry name" value="Sig_transdc_His_kin-like_C"/>
</dbReference>
<dbReference type="Proteomes" id="UP001176429">
    <property type="component" value="Unassembled WGS sequence"/>
</dbReference>
<feature type="non-terminal residue" evidence="10">
    <location>
        <position position="914"/>
    </location>
</feature>
<dbReference type="PROSITE" id="PS50109">
    <property type="entry name" value="HIS_KIN"/>
    <property type="match status" value="1"/>
</dbReference>
<evidence type="ECO:0000256" key="6">
    <source>
        <dbReference type="PROSITE-ProRule" id="PRU00169"/>
    </source>
</evidence>
<reference evidence="10" key="1">
    <citation type="submission" date="2023-07" db="EMBL/GenBank/DDBJ databases">
        <authorList>
            <person name="Kim M.K."/>
        </authorList>
    </citation>
    <scope>NUCLEOTIDE SEQUENCE</scope>
    <source>
        <strain evidence="10">ASUV-10-1</strain>
    </source>
</reference>
<dbReference type="Pfam" id="PF00072">
    <property type="entry name" value="Response_reg"/>
    <property type="match status" value="1"/>
</dbReference>
<dbReference type="SUPFAM" id="SSF48452">
    <property type="entry name" value="TPR-like"/>
    <property type="match status" value="2"/>
</dbReference>
<dbReference type="SMART" id="SM00388">
    <property type="entry name" value="HisKA"/>
    <property type="match status" value="1"/>
</dbReference>
<feature type="modified residue" description="4-aspartylphosphate" evidence="6">
    <location>
        <position position="899"/>
    </location>
</feature>
<name>A0ABT9BH29_9BACT</name>
<dbReference type="InterPro" id="IPR005467">
    <property type="entry name" value="His_kinase_dom"/>
</dbReference>
<dbReference type="SUPFAM" id="SSF52172">
    <property type="entry name" value="CheY-like"/>
    <property type="match status" value="1"/>
</dbReference>
<feature type="coiled-coil region" evidence="7">
    <location>
        <begin position="567"/>
        <end position="597"/>
    </location>
</feature>
<sequence>MVSGERTSLRGECIVRWAGQWLLLLVLAVGGRSGQAQAIRPEHRASWARVQALLGPPPAVDESVSWIAALSSKAFVPEAQATPRPALVREQQRLWSVRQQWTSEPLAFVVWTRLALNSAAQRRPDSAVAYLRRAIAAVSHTSGYPLEAAELHWRLSNYYWERQQADSALQHHQHEIRLLEHSGHRAGARRSQPLAFGDSLEVGVALGGAYANTGLARRRRGDYPGAVRAYVRGLRAYQLAHHSAGELWVQNLLGEAYEEQANDTQAAAYYAAARRTARAMRATDRPAAVLNFAETLGYAYQLLLRQGRTAELLSLLNEGIAEARQAQRDTAAWRLAGAVAMLELRRAEMYLRIRQPAPAAAALQRAAADLTSLEQQLPTPTLRRYFNFSYYGWRAHEQALRGWQAHAAGQPLDPAWTRRALAYADSLEAPAARASLHLELADYLLRTDDPTAAAALLRQAQQHFRAARNRLKLREVYQLQAQAYAALGRWQPAYQAREQLSQLTDSLRAAQQYAALADVETRYRTQAKEAQIIQLQERNGQQRQQKWLAATGAGLLALLLGGAAWVLRRTRQLNRSLEEQRALLATQAEQLTELDRAKSAFFANVSHELRTPLTLIVGPLEHLLRPEAPVWQPAELRERLALPLRNGRRLQGLVNGLLDFSKLDAGKLVVHPMTVQAAEFFRHLLSLFESLAQERGVALRGTVALPDDLMLLFDADKVEQVVTNLLSNALKFTPRGGQVTLAVAPAGPNAYQLTVTDTGPGIALAEQARVFERFYQSPAQQGQGGTGIGLALSRELAELLGGQLTLQSRPGTGSTFSFTFQVLPAPPPPPTAPAIEAEIIDAPVPAGPRPRVLVVEDHADLRAYLRQILQPHYEVLEAENGRVALQVLAREPVDLISSDAMMPELGGLELLARV</sequence>
<dbReference type="Gene3D" id="3.40.50.2300">
    <property type="match status" value="1"/>
</dbReference>